<dbReference type="HOGENOM" id="CLU_032230_1_0_1"/>
<proteinExistence type="predicted"/>
<dbReference type="EMBL" id="KN822111">
    <property type="protein sequence ID" value="KIM56736.1"/>
    <property type="molecule type" value="Genomic_DNA"/>
</dbReference>
<evidence type="ECO:0000313" key="2">
    <source>
        <dbReference type="Proteomes" id="UP000053989"/>
    </source>
</evidence>
<reference evidence="1 2" key="1">
    <citation type="submission" date="2014-04" db="EMBL/GenBank/DDBJ databases">
        <authorList>
            <consortium name="DOE Joint Genome Institute"/>
            <person name="Kuo A."/>
            <person name="Kohler A."/>
            <person name="Nagy L.G."/>
            <person name="Floudas D."/>
            <person name="Copeland A."/>
            <person name="Barry K.W."/>
            <person name="Cichocki N."/>
            <person name="Veneault-Fourrey C."/>
            <person name="LaButti K."/>
            <person name="Lindquist E.A."/>
            <person name="Lipzen A."/>
            <person name="Lundell T."/>
            <person name="Morin E."/>
            <person name="Murat C."/>
            <person name="Sun H."/>
            <person name="Tunlid A."/>
            <person name="Henrissat B."/>
            <person name="Grigoriev I.V."/>
            <person name="Hibbett D.S."/>
            <person name="Martin F."/>
            <person name="Nordberg H.P."/>
            <person name="Cantor M.N."/>
            <person name="Hua S.X."/>
        </authorList>
    </citation>
    <scope>NUCLEOTIDE SEQUENCE [LARGE SCALE GENOMIC DNA]</scope>
    <source>
        <strain evidence="1 2">Foug A</strain>
    </source>
</reference>
<reference evidence="2" key="2">
    <citation type="submission" date="2015-01" db="EMBL/GenBank/DDBJ databases">
        <title>Evolutionary Origins and Diversification of the Mycorrhizal Mutualists.</title>
        <authorList>
            <consortium name="DOE Joint Genome Institute"/>
            <consortium name="Mycorrhizal Genomics Consortium"/>
            <person name="Kohler A."/>
            <person name="Kuo A."/>
            <person name="Nagy L.G."/>
            <person name="Floudas D."/>
            <person name="Copeland A."/>
            <person name="Barry K.W."/>
            <person name="Cichocki N."/>
            <person name="Veneault-Fourrey C."/>
            <person name="LaButti K."/>
            <person name="Lindquist E.A."/>
            <person name="Lipzen A."/>
            <person name="Lundell T."/>
            <person name="Morin E."/>
            <person name="Murat C."/>
            <person name="Riley R."/>
            <person name="Ohm R."/>
            <person name="Sun H."/>
            <person name="Tunlid A."/>
            <person name="Henrissat B."/>
            <person name="Grigoriev I.V."/>
            <person name="Hibbett D.S."/>
            <person name="Martin F."/>
        </authorList>
    </citation>
    <scope>NUCLEOTIDE SEQUENCE [LARGE SCALE GENOMIC DNA]</scope>
    <source>
        <strain evidence="2">Foug A</strain>
    </source>
</reference>
<protein>
    <submittedName>
        <fullName evidence="1">Uncharacterized protein</fullName>
    </submittedName>
</protein>
<dbReference type="AlphaFoldDB" id="A0A0C3DKY8"/>
<feature type="non-terminal residue" evidence="1">
    <location>
        <position position="1"/>
    </location>
</feature>
<sequence>MPKPTAQQRKALKEFFDALATSGDFLEALSCGTLEDKELAQIQQAGQGAQLPSIPKNISEFICLIHDHSMVVPARLNTTVEEFKHLHKTTKNAHRQRKRYLAHALDLKKDPCSCVELQAQGVPIISRNRTNGSEFKRGTTLVDRGNEWLVEGNKPFLAVPTDDSTWYVVPPEKSVIFRNNEGMVELVVLRNRCASRPDVIDYVNEVIAGAVNSCRNCRPKHGGAMVQYGWNAGPHHARIFGLEREEHDRKILGTFALSWNFLTSALPKEVIEPTHDAIAEAGLPVMASQGNVQDAGYQLDLPGGSLTFNTADHAPAEGTIHTDRLYAPYALNWVTEHEVIDGQVNPGLTGGNYVDVSL</sequence>
<evidence type="ECO:0000313" key="1">
    <source>
        <dbReference type="EMBL" id="KIM56736.1"/>
    </source>
</evidence>
<keyword evidence="2" id="KW-1185">Reference proteome</keyword>
<dbReference type="Proteomes" id="UP000053989">
    <property type="component" value="Unassembled WGS sequence"/>
</dbReference>
<feature type="non-terminal residue" evidence="1">
    <location>
        <position position="358"/>
    </location>
</feature>
<name>A0A0C3DKY8_9AGAM</name>
<dbReference type="STRING" id="1036808.A0A0C3DKY8"/>
<dbReference type="InParanoid" id="A0A0C3DKY8"/>
<dbReference type="OrthoDB" id="2633226at2759"/>
<accession>A0A0C3DKY8</accession>
<gene>
    <name evidence="1" type="ORF">SCLCIDRAFT_1220175</name>
</gene>
<organism evidence="1 2">
    <name type="scientific">Scleroderma citrinum Foug A</name>
    <dbReference type="NCBI Taxonomy" id="1036808"/>
    <lineage>
        <taxon>Eukaryota</taxon>
        <taxon>Fungi</taxon>
        <taxon>Dikarya</taxon>
        <taxon>Basidiomycota</taxon>
        <taxon>Agaricomycotina</taxon>
        <taxon>Agaricomycetes</taxon>
        <taxon>Agaricomycetidae</taxon>
        <taxon>Boletales</taxon>
        <taxon>Sclerodermatineae</taxon>
        <taxon>Sclerodermataceae</taxon>
        <taxon>Scleroderma</taxon>
    </lineage>
</organism>